<comment type="caution">
    <text evidence="2">The sequence shown here is derived from an EMBL/GenBank/DDBJ whole genome shotgun (WGS) entry which is preliminary data.</text>
</comment>
<dbReference type="RefSeq" id="WP_203904317.1">
    <property type="nucleotide sequence ID" value="NZ_BOPF01000040.1"/>
</dbReference>
<dbReference type="Gene3D" id="3.30.420.40">
    <property type="match status" value="2"/>
</dbReference>
<dbReference type="GO" id="GO:0051301">
    <property type="term" value="P:cell division"/>
    <property type="evidence" value="ECO:0007669"/>
    <property type="project" value="InterPro"/>
</dbReference>
<name>A0A8J3YS79_9ACTN</name>
<dbReference type="InterPro" id="IPR050696">
    <property type="entry name" value="FtsA/MreB"/>
</dbReference>
<reference evidence="2" key="1">
    <citation type="submission" date="2021-01" db="EMBL/GenBank/DDBJ databases">
        <title>Whole genome shotgun sequence of Virgisporangium aliadipatigenens NBRC 105644.</title>
        <authorList>
            <person name="Komaki H."/>
            <person name="Tamura T."/>
        </authorList>
    </citation>
    <scope>NUCLEOTIDE SEQUENCE</scope>
    <source>
        <strain evidence="2">NBRC 105644</strain>
    </source>
</reference>
<evidence type="ECO:0000313" key="3">
    <source>
        <dbReference type="Proteomes" id="UP000619260"/>
    </source>
</evidence>
<dbReference type="AlphaFoldDB" id="A0A8J3YS79"/>
<dbReference type="PANTHER" id="PTHR32432">
    <property type="entry name" value="CELL DIVISION PROTEIN FTSA-RELATED"/>
    <property type="match status" value="1"/>
</dbReference>
<protein>
    <submittedName>
        <fullName evidence="2">Pilus assembly protein PilM</fullName>
    </submittedName>
</protein>
<gene>
    <name evidence="2" type="primary">pilM</name>
    <name evidence="2" type="ORF">Val02_77850</name>
</gene>
<organism evidence="2 3">
    <name type="scientific">Virgisporangium aliadipatigenens</name>
    <dbReference type="NCBI Taxonomy" id="741659"/>
    <lineage>
        <taxon>Bacteria</taxon>
        <taxon>Bacillati</taxon>
        <taxon>Actinomycetota</taxon>
        <taxon>Actinomycetes</taxon>
        <taxon>Micromonosporales</taxon>
        <taxon>Micromonosporaceae</taxon>
        <taxon>Virgisporangium</taxon>
    </lineage>
</organism>
<dbReference type="Gene3D" id="3.30.1490.300">
    <property type="match status" value="1"/>
</dbReference>
<dbReference type="Pfam" id="PF11104">
    <property type="entry name" value="PilM_2"/>
    <property type="match status" value="1"/>
</dbReference>
<feature type="domain" description="SHS2" evidence="1">
    <location>
        <begin position="6"/>
        <end position="171"/>
    </location>
</feature>
<proteinExistence type="predicted"/>
<dbReference type="PANTHER" id="PTHR32432:SF3">
    <property type="entry name" value="ETHANOLAMINE UTILIZATION PROTEIN EUTJ"/>
    <property type="match status" value="1"/>
</dbReference>
<dbReference type="Proteomes" id="UP000619260">
    <property type="component" value="Unassembled WGS sequence"/>
</dbReference>
<dbReference type="InterPro" id="IPR005883">
    <property type="entry name" value="PilM"/>
</dbReference>
<dbReference type="InterPro" id="IPR003494">
    <property type="entry name" value="SHS2_FtsA"/>
</dbReference>
<dbReference type="NCBIfam" id="TIGR01175">
    <property type="entry name" value="pilM"/>
    <property type="match status" value="1"/>
</dbReference>
<accession>A0A8J3YS79</accession>
<sequence>MASVNLVGLDIGATSIRGVETTHAKDGPTMLGAGQVALPPGAVQSGNVQDEKAVTAAVKHLWHQAKFRSRSVVLGVTSPQVVVREMSVANLPEKELRKSLPFQVRDALPLPVERSLLDFYPLEDPGRNETVRGLLIAAPKEPVLNAVRAVEKAGLHVAKVDLATFALLRSLAELNGEVEAVVDIGAQITSLIVHLDGEPLIVRTVPRGGAEITSAIAKRLSIDVQEAERIKCDHGIRPDTGEWDERADAIRDAVRPLVSELRSSFAYLTSGERQRWVTRLWLSGGGATLPGLVESLTEQLSVEVVIADPVSRVRPGRRLRPENFSGFHTSAAVSIGLTLGAA</sequence>
<evidence type="ECO:0000313" key="2">
    <source>
        <dbReference type="EMBL" id="GIJ50899.1"/>
    </source>
</evidence>
<dbReference type="SUPFAM" id="SSF53067">
    <property type="entry name" value="Actin-like ATPase domain"/>
    <property type="match status" value="2"/>
</dbReference>
<keyword evidence="3" id="KW-1185">Reference proteome</keyword>
<dbReference type="EMBL" id="BOPF01000040">
    <property type="protein sequence ID" value="GIJ50899.1"/>
    <property type="molecule type" value="Genomic_DNA"/>
</dbReference>
<dbReference type="CDD" id="cd24049">
    <property type="entry name" value="ASKHA_NBD_PilM"/>
    <property type="match status" value="1"/>
</dbReference>
<dbReference type="SMART" id="SM00842">
    <property type="entry name" value="FtsA"/>
    <property type="match status" value="1"/>
</dbReference>
<dbReference type="PIRSF" id="PIRSF019169">
    <property type="entry name" value="PilM"/>
    <property type="match status" value="1"/>
</dbReference>
<dbReference type="InterPro" id="IPR043129">
    <property type="entry name" value="ATPase_NBD"/>
</dbReference>
<evidence type="ECO:0000259" key="1">
    <source>
        <dbReference type="SMART" id="SM00842"/>
    </source>
</evidence>